<reference evidence="1 2" key="1">
    <citation type="submission" date="2014-09" db="EMBL/GenBank/DDBJ databases">
        <title>Genome sequences of Lysobacter dokdonensis DS-58.</title>
        <authorList>
            <person name="Kim J.F."/>
            <person name="Kwak M.-J."/>
        </authorList>
    </citation>
    <scope>NUCLEOTIDE SEQUENCE [LARGE SCALE GENOMIC DNA]</scope>
    <source>
        <strain evidence="1 2">DS-58</strain>
    </source>
</reference>
<evidence type="ECO:0000313" key="1">
    <source>
        <dbReference type="EMBL" id="KGQ18521.1"/>
    </source>
</evidence>
<dbReference type="Proteomes" id="UP000030518">
    <property type="component" value="Unassembled WGS sequence"/>
</dbReference>
<comment type="caution">
    <text evidence="1">The sequence shown here is derived from an EMBL/GenBank/DDBJ whole genome shotgun (WGS) entry which is preliminary data.</text>
</comment>
<dbReference type="AlphaFoldDB" id="A0A0A2WE85"/>
<accession>A0A0A2WE85</accession>
<gene>
    <name evidence="1" type="ORF">LF41_546</name>
</gene>
<dbReference type="PATRIC" id="fig|1300345.3.peg.2218"/>
<protein>
    <submittedName>
        <fullName evidence="1">Uncharacterized protein</fullName>
    </submittedName>
</protein>
<organism evidence="1 2">
    <name type="scientific">Lysobacter dokdonensis DS-58</name>
    <dbReference type="NCBI Taxonomy" id="1300345"/>
    <lineage>
        <taxon>Bacteria</taxon>
        <taxon>Pseudomonadati</taxon>
        <taxon>Pseudomonadota</taxon>
        <taxon>Gammaproteobacteria</taxon>
        <taxon>Lysobacterales</taxon>
        <taxon>Lysobacteraceae</taxon>
        <taxon>Noviluteimonas</taxon>
    </lineage>
</organism>
<name>A0A0A2WE85_9GAMM</name>
<keyword evidence="2" id="KW-1185">Reference proteome</keyword>
<proteinExistence type="predicted"/>
<dbReference type="EMBL" id="JRKJ01000018">
    <property type="protein sequence ID" value="KGQ18521.1"/>
    <property type="molecule type" value="Genomic_DNA"/>
</dbReference>
<sequence length="37" mass="3794">MGCAGARRHHNSRPAAGLSYACHTTACHNCASLSSPP</sequence>
<evidence type="ECO:0000313" key="2">
    <source>
        <dbReference type="Proteomes" id="UP000030518"/>
    </source>
</evidence>
<dbReference type="STRING" id="1300345.LF41_546"/>